<organism evidence="5">
    <name type="scientific">viral metagenome</name>
    <dbReference type="NCBI Taxonomy" id="1070528"/>
    <lineage>
        <taxon>unclassified sequences</taxon>
        <taxon>metagenomes</taxon>
        <taxon>organismal metagenomes</taxon>
    </lineage>
</organism>
<dbReference type="PANTHER" id="PTHR14155:SF627">
    <property type="entry name" value="OS06G0192800 PROTEIN"/>
    <property type="match status" value="1"/>
</dbReference>
<feature type="domain" description="RING-type" evidence="4">
    <location>
        <begin position="197"/>
        <end position="239"/>
    </location>
</feature>
<dbReference type="PANTHER" id="PTHR14155">
    <property type="entry name" value="RING FINGER DOMAIN-CONTAINING"/>
    <property type="match status" value="1"/>
</dbReference>
<accession>A0A6C0K013</accession>
<dbReference type="InterPro" id="IPR053238">
    <property type="entry name" value="RING-H2_zinc_finger"/>
</dbReference>
<dbReference type="SMART" id="SM00184">
    <property type="entry name" value="RING"/>
    <property type="match status" value="1"/>
</dbReference>
<keyword evidence="2" id="KW-0863">Zinc-finger</keyword>
<keyword evidence="3" id="KW-0862">Zinc</keyword>
<dbReference type="PROSITE" id="PS50089">
    <property type="entry name" value="ZF_RING_2"/>
    <property type="match status" value="1"/>
</dbReference>
<evidence type="ECO:0000259" key="4">
    <source>
        <dbReference type="PROSITE" id="PS50089"/>
    </source>
</evidence>
<dbReference type="Pfam" id="PF13639">
    <property type="entry name" value="zf-RING_2"/>
    <property type="match status" value="1"/>
</dbReference>
<dbReference type="InterPro" id="IPR001841">
    <property type="entry name" value="Znf_RING"/>
</dbReference>
<sequence length="248" mass="28227">MQNDSYTSIFGVSLLDDLHNYFPDILYSHQRFNSVQDLLQYIQEQTRTRFNLLEVGRRQHMSAHPSASNIAHSHSPLTSNITYSPMNVRPTSDTIHIINNRTVDISGNPATYTTPLRPTPVTINNQIPVRSSRRQTLFYDFPSIYADETPTMHLMTNLLNLIQQPTAFQDVVVYPTNQQIDAATTVQTVLATLEDPCAICQEEMEAGAQTRRITRCQHSFHLQCIGSWFEQSCMCPICRTDIRGGHQP</sequence>
<keyword evidence="1" id="KW-0479">Metal-binding</keyword>
<dbReference type="SUPFAM" id="SSF57850">
    <property type="entry name" value="RING/U-box"/>
    <property type="match status" value="1"/>
</dbReference>
<evidence type="ECO:0000256" key="1">
    <source>
        <dbReference type="ARBA" id="ARBA00022723"/>
    </source>
</evidence>
<dbReference type="GO" id="GO:0008270">
    <property type="term" value="F:zinc ion binding"/>
    <property type="evidence" value="ECO:0007669"/>
    <property type="project" value="UniProtKB-KW"/>
</dbReference>
<evidence type="ECO:0000256" key="3">
    <source>
        <dbReference type="ARBA" id="ARBA00022833"/>
    </source>
</evidence>
<dbReference type="AlphaFoldDB" id="A0A6C0K013"/>
<protein>
    <recommendedName>
        <fullName evidence="4">RING-type domain-containing protein</fullName>
    </recommendedName>
</protein>
<evidence type="ECO:0000313" key="5">
    <source>
        <dbReference type="EMBL" id="QHU11372.1"/>
    </source>
</evidence>
<name>A0A6C0K013_9ZZZZ</name>
<evidence type="ECO:0000256" key="2">
    <source>
        <dbReference type="ARBA" id="ARBA00022771"/>
    </source>
</evidence>
<proteinExistence type="predicted"/>
<dbReference type="Gene3D" id="3.30.40.10">
    <property type="entry name" value="Zinc/RING finger domain, C3HC4 (zinc finger)"/>
    <property type="match status" value="1"/>
</dbReference>
<dbReference type="EMBL" id="MN740782">
    <property type="protein sequence ID" value="QHU11372.1"/>
    <property type="molecule type" value="Genomic_DNA"/>
</dbReference>
<dbReference type="InterPro" id="IPR013083">
    <property type="entry name" value="Znf_RING/FYVE/PHD"/>
</dbReference>
<reference evidence="5" key="1">
    <citation type="journal article" date="2020" name="Nature">
        <title>Giant virus diversity and host interactions through global metagenomics.</title>
        <authorList>
            <person name="Schulz F."/>
            <person name="Roux S."/>
            <person name="Paez-Espino D."/>
            <person name="Jungbluth S."/>
            <person name="Walsh D.A."/>
            <person name="Denef V.J."/>
            <person name="McMahon K.D."/>
            <person name="Konstantinidis K.T."/>
            <person name="Eloe-Fadrosh E.A."/>
            <person name="Kyrpides N.C."/>
            <person name="Woyke T."/>
        </authorList>
    </citation>
    <scope>NUCLEOTIDE SEQUENCE</scope>
    <source>
        <strain evidence="5">GVMAG-S-1101165-84</strain>
    </source>
</reference>